<dbReference type="PANTHER" id="PTHR30118:SF7">
    <property type="entry name" value="TRANSCRIPTIONAL REGULATOR LYSR FAMILY"/>
    <property type="match status" value="1"/>
</dbReference>
<accession>A0A3A6Q716</accession>
<dbReference type="SUPFAM" id="SSF46785">
    <property type="entry name" value="Winged helix' DNA-binding domain"/>
    <property type="match status" value="1"/>
</dbReference>
<evidence type="ECO:0000256" key="4">
    <source>
        <dbReference type="ARBA" id="ARBA00023163"/>
    </source>
</evidence>
<evidence type="ECO:0000313" key="7">
    <source>
        <dbReference type="Proteomes" id="UP000273252"/>
    </source>
</evidence>
<evidence type="ECO:0000256" key="3">
    <source>
        <dbReference type="ARBA" id="ARBA00023125"/>
    </source>
</evidence>
<keyword evidence="3" id="KW-0238">DNA-binding</keyword>
<dbReference type="PANTHER" id="PTHR30118">
    <property type="entry name" value="HTH-TYPE TRANSCRIPTIONAL REGULATOR LEUO-RELATED"/>
    <property type="match status" value="1"/>
</dbReference>
<dbReference type="SUPFAM" id="SSF53850">
    <property type="entry name" value="Periplasmic binding protein-like II"/>
    <property type="match status" value="1"/>
</dbReference>
<dbReference type="InterPro" id="IPR037402">
    <property type="entry name" value="YidZ_PBP2"/>
</dbReference>
<evidence type="ECO:0000256" key="2">
    <source>
        <dbReference type="ARBA" id="ARBA00023015"/>
    </source>
</evidence>
<dbReference type="PROSITE" id="PS50931">
    <property type="entry name" value="HTH_LYSR"/>
    <property type="match status" value="1"/>
</dbReference>
<gene>
    <name evidence="6" type="ORF">DZ860_20075</name>
</gene>
<protein>
    <submittedName>
        <fullName evidence="6">LysR family transcriptional regulator</fullName>
    </submittedName>
</protein>
<dbReference type="InterPro" id="IPR036390">
    <property type="entry name" value="WH_DNA-bd_sf"/>
</dbReference>
<name>A0A3A6Q716_9VIBR</name>
<keyword evidence="4" id="KW-0804">Transcription</keyword>
<dbReference type="InterPro" id="IPR036388">
    <property type="entry name" value="WH-like_DNA-bd_sf"/>
</dbReference>
<dbReference type="Proteomes" id="UP000273252">
    <property type="component" value="Unassembled WGS sequence"/>
</dbReference>
<dbReference type="Pfam" id="PF00126">
    <property type="entry name" value="HTH_1"/>
    <property type="match status" value="1"/>
</dbReference>
<comment type="caution">
    <text evidence="6">The sequence shown here is derived from an EMBL/GenBank/DDBJ whole genome shotgun (WGS) entry which is preliminary data.</text>
</comment>
<reference evidence="6 7" key="1">
    <citation type="submission" date="2018-08" db="EMBL/GenBank/DDBJ databases">
        <title>Vibrio isolated from the Eastern China Marginal Seas.</title>
        <authorList>
            <person name="Li Y."/>
        </authorList>
    </citation>
    <scope>NUCLEOTIDE SEQUENCE [LARGE SCALE GENOMIC DNA]</scope>
    <source>
        <strain evidence="6 7">BEI233</strain>
    </source>
</reference>
<dbReference type="AlphaFoldDB" id="A0A3A6Q716"/>
<evidence type="ECO:0000313" key="6">
    <source>
        <dbReference type="EMBL" id="RJX66578.1"/>
    </source>
</evidence>
<comment type="similarity">
    <text evidence="1">Belongs to the LysR transcriptional regulatory family.</text>
</comment>
<sequence length="317" mass="36651">MKNFDVNLLRVFSILLEERNVTSAATRLHLSQSAVSKQLAKLRLSFSDPLFERESKGLYPTPKALALAPKIQEILLQIDQLTLPDDFEPEQSRRVFHIDLIETAYVVTYPRFMPAAMHKAPSITVNSRTWNDESFKRLMKRDIDFGIGIFEWDERSHSHVSNIPKELNYIELMRDYPICLMRPDHPALKKEWNIETFLAYRHIQVTDGGINKWLLQEILESEYQPVNYAVNMSDLRSALSLCEQSDLLLCYPISSVREFIKDNTLIMKTIPLTIAPGGHFLLWHKHFDDDPAHKWLRTLIIDLASSGIEESSDTPTN</sequence>
<keyword evidence="2" id="KW-0805">Transcription regulation</keyword>
<dbReference type="PRINTS" id="PR00039">
    <property type="entry name" value="HTHLYSR"/>
</dbReference>
<dbReference type="InterPro" id="IPR000847">
    <property type="entry name" value="LysR_HTH_N"/>
</dbReference>
<dbReference type="Gene3D" id="1.10.10.10">
    <property type="entry name" value="Winged helix-like DNA-binding domain superfamily/Winged helix DNA-binding domain"/>
    <property type="match status" value="1"/>
</dbReference>
<organism evidence="6 7">
    <name type="scientific">Vibrio sinensis</name>
    <dbReference type="NCBI Taxonomy" id="2302434"/>
    <lineage>
        <taxon>Bacteria</taxon>
        <taxon>Pseudomonadati</taxon>
        <taxon>Pseudomonadota</taxon>
        <taxon>Gammaproteobacteria</taxon>
        <taxon>Vibrionales</taxon>
        <taxon>Vibrionaceae</taxon>
        <taxon>Vibrio</taxon>
    </lineage>
</organism>
<dbReference type="InterPro" id="IPR050389">
    <property type="entry name" value="LysR-type_TF"/>
</dbReference>
<dbReference type="GO" id="GO:0003677">
    <property type="term" value="F:DNA binding"/>
    <property type="evidence" value="ECO:0007669"/>
    <property type="project" value="UniProtKB-KW"/>
</dbReference>
<dbReference type="RefSeq" id="WP_120034688.1">
    <property type="nucleotide sequence ID" value="NZ_QVMU01000027.1"/>
</dbReference>
<dbReference type="EMBL" id="QVMU01000027">
    <property type="protein sequence ID" value="RJX66578.1"/>
    <property type="molecule type" value="Genomic_DNA"/>
</dbReference>
<keyword evidence="7" id="KW-1185">Reference proteome</keyword>
<dbReference type="Pfam" id="PF03466">
    <property type="entry name" value="LysR_substrate"/>
    <property type="match status" value="1"/>
</dbReference>
<evidence type="ECO:0000256" key="1">
    <source>
        <dbReference type="ARBA" id="ARBA00009437"/>
    </source>
</evidence>
<dbReference type="Gene3D" id="3.40.190.10">
    <property type="entry name" value="Periplasmic binding protein-like II"/>
    <property type="match status" value="2"/>
</dbReference>
<dbReference type="GO" id="GO:0003700">
    <property type="term" value="F:DNA-binding transcription factor activity"/>
    <property type="evidence" value="ECO:0007669"/>
    <property type="project" value="InterPro"/>
</dbReference>
<dbReference type="CDD" id="cd08417">
    <property type="entry name" value="PBP2_Nitroaromatics_like"/>
    <property type="match status" value="1"/>
</dbReference>
<feature type="domain" description="HTH lysR-type" evidence="5">
    <location>
        <begin position="4"/>
        <end position="61"/>
    </location>
</feature>
<dbReference type="InterPro" id="IPR005119">
    <property type="entry name" value="LysR_subst-bd"/>
</dbReference>
<proteinExistence type="inferred from homology"/>
<evidence type="ECO:0000259" key="5">
    <source>
        <dbReference type="PROSITE" id="PS50931"/>
    </source>
</evidence>
<dbReference type="OrthoDB" id="8893795at2"/>